<proteinExistence type="predicted"/>
<feature type="transmembrane region" description="Helical" evidence="12">
    <location>
        <begin position="291"/>
        <end position="317"/>
    </location>
</feature>
<dbReference type="CDD" id="cd06579">
    <property type="entry name" value="TM_PBP1_transp_AraH_like"/>
    <property type="match status" value="1"/>
</dbReference>
<evidence type="ECO:0000256" key="3">
    <source>
        <dbReference type="ARBA" id="ARBA00022475"/>
    </source>
</evidence>
<dbReference type="EMBL" id="JBHUFZ010000009">
    <property type="protein sequence ID" value="MFD1889421.1"/>
    <property type="molecule type" value="Genomic_DNA"/>
</dbReference>
<evidence type="ECO:0000256" key="8">
    <source>
        <dbReference type="ARBA" id="ARBA00023136"/>
    </source>
</evidence>
<comment type="function">
    <text evidence="9">Part of the binding-protein-dependent transport system for D-xylose. Probably responsible for the translocation of the substrate across the membrane.</text>
</comment>
<feature type="region of interest" description="Disordered" evidence="11">
    <location>
        <begin position="1"/>
        <end position="27"/>
    </location>
</feature>
<dbReference type="InterPro" id="IPR001851">
    <property type="entry name" value="ABC_transp_permease"/>
</dbReference>
<name>A0ABW4RSX3_9ACTN</name>
<evidence type="ECO:0000256" key="11">
    <source>
        <dbReference type="SAM" id="MobiDB-lite"/>
    </source>
</evidence>
<reference evidence="14" key="1">
    <citation type="journal article" date="2019" name="Int. J. Syst. Evol. Microbiol.">
        <title>The Global Catalogue of Microorganisms (GCM) 10K type strain sequencing project: providing services to taxonomists for standard genome sequencing and annotation.</title>
        <authorList>
            <consortium name="The Broad Institute Genomics Platform"/>
            <consortium name="The Broad Institute Genome Sequencing Center for Infectious Disease"/>
            <person name="Wu L."/>
            <person name="Ma J."/>
        </authorList>
    </citation>
    <scope>NUCLEOTIDE SEQUENCE [LARGE SCALE GENOMIC DNA]</scope>
    <source>
        <strain evidence="14">CAIM 431</strain>
    </source>
</reference>
<keyword evidence="4" id="KW-0997">Cell inner membrane</keyword>
<keyword evidence="14" id="KW-1185">Reference proteome</keyword>
<accession>A0ABW4RSX3</accession>
<feature type="transmembrane region" description="Helical" evidence="12">
    <location>
        <begin position="36"/>
        <end position="59"/>
    </location>
</feature>
<evidence type="ECO:0000256" key="4">
    <source>
        <dbReference type="ARBA" id="ARBA00022519"/>
    </source>
</evidence>
<evidence type="ECO:0000256" key="1">
    <source>
        <dbReference type="ARBA" id="ARBA00004651"/>
    </source>
</evidence>
<keyword evidence="6 12" id="KW-0812">Transmembrane</keyword>
<evidence type="ECO:0000256" key="5">
    <source>
        <dbReference type="ARBA" id="ARBA00022597"/>
    </source>
</evidence>
<evidence type="ECO:0000256" key="12">
    <source>
        <dbReference type="SAM" id="Phobius"/>
    </source>
</evidence>
<organism evidence="13 14">
    <name type="scientific">Luteococcus peritonei</name>
    <dbReference type="NCBI Taxonomy" id="88874"/>
    <lineage>
        <taxon>Bacteria</taxon>
        <taxon>Bacillati</taxon>
        <taxon>Actinomycetota</taxon>
        <taxon>Actinomycetes</taxon>
        <taxon>Propionibacteriales</taxon>
        <taxon>Propionibacteriaceae</taxon>
        <taxon>Luteococcus</taxon>
    </lineage>
</organism>
<dbReference type="PANTHER" id="PTHR32196:SF32">
    <property type="entry name" value="XYLOSE TRANSPORT SYSTEM PERMEASE PROTEIN XYLH"/>
    <property type="match status" value="1"/>
</dbReference>
<feature type="transmembrane region" description="Helical" evidence="12">
    <location>
        <begin position="206"/>
        <end position="227"/>
    </location>
</feature>
<keyword evidence="3" id="KW-1003">Cell membrane</keyword>
<evidence type="ECO:0000256" key="10">
    <source>
        <dbReference type="ARBA" id="ARBA00035686"/>
    </source>
</evidence>
<feature type="transmembrane region" description="Helical" evidence="12">
    <location>
        <begin position="122"/>
        <end position="143"/>
    </location>
</feature>
<evidence type="ECO:0000313" key="14">
    <source>
        <dbReference type="Proteomes" id="UP001597326"/>
    </source>
</evidence>
<dbReference type="Proteomes" id="UP001597326">
    <property type="component" value="Unassembled WGS sequence"/>
</dbReference>
<dbReference type="Pfam" id="PF02653">
    <property type="entry name" value="BPD_transp_2"/>
    <property type="match status" value="1"/>
</dbReference>
<feature type="transmembrane region" description="Helical" evidence="12">
    <location>
        <begin position="71"/>
        <end position="91"/>
    </location>
</feature>
<comment type="subcellular location">
    <subcellularLocation>
        <location evidence="1">Cell membrane</location>
        <topology evidence="1">Multi-pass membrane protein</topology>
    </subcellularLocation>
</comment>
<keyword evidence="5" id="KW-0762">Sugar transport</keyword>
<evidence type="ECO:0000256" key="6">
    <source>
        <dbReference type="ARBA" id="ARBA00022692"/>
    </source>
</evidence>
<feature type="transmembrane region" description="Helical" evidence="12">
    <location>
        <begin position="257"/>
        <end position="279"/>
    </location>
</feature>
<evidence type="ECO:0000313" key="13">
    <source>
        <dbReference type="EMBL" id="MFD1889421.1"/>
    </source>
</evidence>
<sequence>MSGATAVEPTRPTPSAGPSEAPADDRTRHRSLATRLLVRPEIGSLVGGLAIFCFFMLVASSFRNIDNAGTILYQASTIGIMAVPIALLMIGGEFDLSAGVLVTTAGLAAALLGWWFNLHVWFAVLLALLVTLAIGLVNGLLLVRTKLPSFLTSLSTFFVLQGVNLGLTRLVSGNVASRPIDDMQGWDSARKVFASQWTLHLGGHTLNLRITLLYWLLITLFGAWLLLRTRQGNWILAVGGDESAARASGVPVRRTKVALYLFVAFAAWLSGMHLLFGYGVVQSGEGVGKEFVYIIAAVIGGCAMTGGFGSVVGASIGALIYGMTQLGINYAGWNPDWFKTFLGVMLLVSTLLNVWLKRKAEQR</sequence>
<comment type="caution">
    <text evidence="13">The sequence shown here is derived from an EMBL/GenBank/DDBJ whole genome shotgun (WGS) entry which is preliminary data.</text>
</comment>
<dbReference type="RefSeq" id="WP_343872152.1">
    <property type="nucleotide sequence ID" value="NZ_BAAAIX010000006.1"/>
</dbReference>
<evidence type="ECO:0000256" key="2">
    <source>
        <dbReference type="ARBA" id="ARBA00022448"/>
    </source>
</evidence>
<keyword evidence="2" id="KW-0813">Transport</keyword>
<protein>
    <recommendedName>
        <fullName evidence="10">Xylose transport system permease protein XylH</fullName>
    </recommendedName>
</protein>
<evidence type="ECO:0000256" key="7">
    <source>
        <dbReference type="ARBA" id="ARBA00022989"/>
    </source>
</evidence>
<keyword evidence="7 12" id="KW-1133">Transmembrane helix</keyword>
<feature type="transmembrane region" description="Helical" evidence="12">
    <location>
        <begin position="98"/>
        <end position="116"/>
    </location>
</feature>
<dbReference type="PANTHER" id="PTHR32196">
    <property type="entry name" value="ABC TRANSPORTER PERMEASE PROTEIN YPHD-RELATED-RELATED"/>
    <property type="match status" value="1"/>
</dbReference>
<feature type="transmembrane region" description="Helical" evidence="12">
    <location>
        <begin position="337"/>
        <end position="356"/>
    </location>
</feature>
<evidence type="ECO:0000256" key="9">
    <source>
        <dbReference type="ARBA" id="ARBA00035611"/>
    </source>
</evidence>
<keyword evidence="8 12" id="KW-0472">Membrane</keyword>
<gene>
    <name evidence="13" type="ORF">ACFSCS_04355</name>
</gene>